<organism evidence="1 2">
    <name type="scientific">Plesiocystis pacifica SIR-1</name>
    <dbReference type="NCBI Taxonomy" id="391625"/>
    <lineage>
        <taxon>Bacteria</taxon>
        <taxon>Pseudomonadati</taxon>
        <taxon>Myxococcota</taxon>
        <taxon>Polyangia</taxon>
        <taxon>Nannocystales</taxon>
        <taxon>Nannocystaceae</taxon>
        <taxon>Plesiocystis</taxon>
    </lineage>
</organism>
<comment type="caution">
    <text evidence="1">The sequence shown here is derived from an EMBL/GenBank/DDBJ whole genome shotgun (WGS) entry which is preliminary data.</text>
</comment>
<gene>
    <name evidence="1" type="ORF">PPSIR1_38039</name>
</gene>
<evidence type="ECO:0000313" key="2">
    <source>
        <dbReference type="Proteomes" id="UP000005801"/>
    </source>
</evidence>
<keyword evidence="2" id="KW-1185">Reference proteome</keyword>
<evidence type="ECO:0000313" key="1">
    <source>
        <dbReference type="EMBL" id="EDM77441.1"/>
    </source>
</evidence>
<sequence>MAPSIWIQLKWVSGSSSFSQALSGPDSSISKSAVIGTIGR</sequence>
<protein>
    <submittedName>
        <fullName evidence="1">Uncharacterized protein</fullName>
    </submittedName>
</protein>
<proteinExistence type="predicted"/>
<accession>A6G9P7</accession>
<dbReference type="EMBL" id="ABCS01000046">
    <property type="protein sequence ID" value="EDM77441.1"/>
    <property type="molecule type" value="Genomic_DNA"/>
</dbReference>
<dbReference type="STRING" id="391625.PPSIR1_38039"/>
<dbReference type="AlphaFoldDB" id="A6G9P7"/>
<name>A6G9P7_9BACT</name>
<dbReference type="Proteomes" id="UP000005801">
    <property type="component" value="Unassembled WGS sequence"/>
</dbReference>
<reference evidence="1 2" key="1">
    <citation type="submission" date="2007-06" db="EMBL/GenBank/DDBJ databases">
        <authorList>
            <person name="Shimkets L."/>
            <person name="Ferriera S."/>
            <person name="Johnson J."/>
            <person name="Kravitz S."/>
            <person name="Beeson K."/>
            <person name="Sutton G."/>
            <person name="Rogers Y.-H."/>
            <person name="Friedman R."/>
            <person name="Frazier M."/>
            <person name="Venter J.C."/>
        </authorList>
    </citation>
    <scope>NUCLEOTIDE SEQUENCE [LARGE SCALE GENOMIC DNA]</scope>
    <source>
        <strain evidence="1 2">SIR-1</strain>
    </source>
</reference>